<reference evidence="2" key="2">
    <citation type="submission" date="2015-03" db="EMBL/GenBank/DDBJ databases">
        <authorList>
            <person name="Chow C.-E.T."/>
            <person name="Winget D.M."/>
            <person name="White R.A.III."/>
            <person name="Hallam S.J."/>
            <person name="Suttle C.A."/>
        </authorList>
    </citation>
    <scope>NUCLEOTIDE SEQUENCE</scope>
    <source>
        <strain evidence="2">Anoxic3_7</strain>
    </source>
</reference>
<keyword evidence="1" id="KW-0472">Membrane</keyword>
<name>A0A0F7L4F3_9VIRU</name>
<evidence type="ECO:0000256" key="1">
    <source>
        <dbReference type="SAM" id="Phobius"/>
    </source>
</evidence>
<reference evidence="2" key="1">
    <citation type="journal article" date="2015" name="Front. Microbiol.">
        <title>Combining genomic sequencing methods to explore viral diversity and reveal potential virus-host interactions.</title>
        <authorList>
            <person name="Chow C.E."/>
            <person name="Winget D.M."/>
            <person name="White R.A.III."/>
            <person name="Hallam S.J."/>
            <person name="Suttle C.A."/>
        </authorList>
    </citation>
    <scope>NUCLEOTIDE SEQUENCE</scope>
    <source>
        <strain evidence="2">Anoxic3_7</strain>
    </source>
</reference>
<organism evidence="2">
    <name type="scientific">uncultured marine virus</name>
    <dbReference type="NCBI Taxonomy" id="186617"/>
    <lineage>
        <taxon>Viruses</taxon>
        <taxon>environmental samples</taxon>
    </lineage>
</organism>
<dbReference type="EMBL" id="KR029582">
    <property type="protein sequence ID" value="AKH46373.1"/>
    <property type="molecule type" value="Genomic_DNA"/>
</dbReference>
<accession>A0A0F7L4F3</accession>
<evidence type="ECO:0000313" key="2">
    <source>
        <dbReference type="EMBL" id="AKH46373.1"/>
    </source>
</evidence>
<keyword evidence="1" id="KW-0812">Transmembrane</keyword>
<keyword evidence="1" id="KW-1133">Transmembrane helix</keyword>
<protein>
    <submittedName>
        <fullName evidence="2">Uncharacterized protein</fullName>
    </submittedName>
</protein>
<sequence length="100" mass="10706">MSKEKTFSSDSNLTWKVEPEYSGSDKRALYGNISSPSPSSTSPVSVSIASGVLDIVIIASLLVSALESEMNPSAITLSSTIACTVIDFPMLLSPTRSRYW</sequence>
<proteinExistence type="predicted"/>
<feature type="transmembrane region" description="Helical" evidence="1">
    <location>
        <begin position="44"/>
        <end position="66"/>
    </location>
</feature>